<dbReference type="EMBL" id="JH000061">
    <property type="protein sequence ID" value="EGV95864.1"/>
    <property type="molecule type" value="Genomic_DNA"/>
</dbReference>
<organism evidence="1 2">
    <name type="scientific">Cricetulus griseus</name>
    <name type="common">Chinese hamster</name>
    <name type="synonym">Cricetulus barabensis griseus</name>
    <dbReference type="NCBI Taxonomy" id="10029"/>
    <lineage>
        <taxon>Eukaryota</taxon>
        <taxon>Metazoa</taxon>
        <taxon>Chordata</taxon>
        <taxon>Craniata</taxon>
        <taxon>Vertebrata</taxon>
        <taxon>Euteleostomi</taxon>
        <taxon>Mammalia</taxon>
        <taxon>Eutheria</taxon>
        <taxon>Euarchontoglires</taxon>
        <taxon>Glires</taxon>
        <taxon>Rodentia</taxon>
        <taxon>Myomorpha</taxon>
        <taxon>Muroidea</taxon>
        <taxon>Cricetidae</taxon>
        <taxon>Cricetinae</taxon>
        <taxon>Cricetulus</taxon>
    </lineage>
</organism>
<dbReference type="Proteomes" id="UP000001075">
    <property type="component" value="Unassembled WGS sequence"/>
</dbReference>
<evidence type="ECO:0000313" key="2">
    <source>
        <dbReference type="Proteomes" id="UP000001075"/>
    </source>
</evidence>
<protein>
    <submittedName>
        <fullName evidence="1">Uncharacterized protein</fullName>
    </submittedName>
</protein>
<sequence>MHLDLNALSSSSSLSLLWSPYPGDRHACICAVRNLRAIPIPLLPHLHHTEES</sequence>
<gene>
    <name evidence="1" type="ORF">I79_002568</name>
</gene>
<name>G3GXS5_CRIGR</name>
<evidence type="ECO:0000313" key="1">
    <source>
        <dbReference type="EMBL" id="EGV95864.1"/>
    </source>
</evidence>
<proteinExistence type="predicted"/>
<reference evidence="2" key="1">
    <citation type="journal article" date="2011" name="Nat. Biotechnol.">
        <title>The genomic sequence of the Chinese hamster ovary (CHO)-K1 cell line.</title>
        <authorList>
            <person name="Xu X."/>
            <person name="Nagarajan H."/>
            <person name="Lewis N.E."/>
            <person name="Pan S."/>
            <person name="Cai Z."/>
            <person name="Liu X."/>
            <person name="Chen W."/>
            <person name="Xie M."/>
            <person name="Wang W."/>
            <person name="Hammond S."/>
            <person name="Andersen M.R."/>
            <person name="Neff N."/>
            <person name="Passarelli B."/>
            <person name="Koh W."/>
            <person name="Fan H.C."/>
            <person name="Wang J."/>
            <person name="Gui Y."/>
            <person name="Lee K.H."/>
            <person name="Betenbaugh M.J."/>
            <person name="Quake S.R."/>
            <person name="Famili I."/>
            <person name="Palsson B.O."/>
            <person name="Wang J."/>
        </authorList>
    </citation>
    <scope>NUCLEOTIDE SEQUENCE [LARGE SCALE GENOMIC DNA]</scope>
    <source>
        <strain evidence="2">CHO K1 cell line</strain>
    </source>
</reference>
<accession>G3GXS5</accession>
<dbReference type="AlphaFoldDB" id="G3GXS5"/>
<dbReference type="InParanoid" id="G3GXS5"/>